<dbReference type="AlphaFoldDB" id="A0A974S8N6"/>
<proteinExistence type="predicted"/>
<evidence type="ECO:0000313" key="1">
    <source>
        <dbReference type="EMBL" id="QQZ48722.1"/>
    </source>
</evidence>
<name>A0A974S8N6_9CAUL</name>
<sequence length="155" mass="17663">MAARKVRILGVHGLGHQEATWFKDWVDVIEGIYKNDPELELEFQACYYDPIFEGIDLTPLETAKAVGKLAWSGVTHLFQRERGLISDIQKTLHWTAGYVVAWVEDKEFQAKTRAMFLDQVRTFKPDIILAHSLGSWSPTTPSPIPTRPRPRSRAS</sequence>
<organism evidence="1">
    <name type="scientific">Phenylobacterium glaciei</name>
    <dbReference type="NCBI Taxonomy" id="2803784"/>
    <lineage>
        <taxon>Bacteria</taxon>
        <taxon>Pseudomonadati</taxon>
        <taxon>Pseudomonadota</taxon>
        <taxon>Alphaproteobacteria</taxon>
        <taxon>Caulobacterales</taxon>
        <taxon>Caulobacteraceae</taxon>
        <taxon>Phenylobacterium</taxon>
    </lineage>
</organism>
<accession>A0A974S8N6</accession>
<reference evidence="1" key="1">
    <citation type="submission" date="2021-01" db="EMBL/GenBank/DDBJ databases">
        <title>Genome sequence of Phenylobacterium sp. 20VBR1 isolated from a valley glaceir, Ny-Alesund, Svalbard.</title>
        <authorList>
            <person name="Thomas F.A."/>
            <person name="Krishnan K.P."/>
            <person name="Sinha R.K."/>
        </authorList>
    </citation>
    <scope>NUCLEOTIDE SEQUENCE</scope>
    <source>
        <strain evidence="1">20VBR1</strain>
    </source>
</reference>
<protein>
    <submittedName>
        <fullName evidence="1">Uncharacterized protein</fullName>
    </submittedName>
</protein>
<gene>
    <name evidence="1" type="ORF">JKL49_14845</name>
</gene>
<dbReference type="EMBL" id="CP068570">
    <property type="protein sequence ID" value="QQZ48722.1"/>
    <property type="molecule type" value="Genomic_DNA"/>
</dbReference>